<dbReference type="RefSeq" id="WP_013273748.1">
    <property type="nucleotide sequence ID" value="NC_014376.1"/>
</dbReference>
<feature type="domain" description="N-acetyltransferase" evidence="1">
    <location>
        <begin position="1"/>
        <end position="136"/>
    </location>
</feature>
<gene>
    <name evidence="2" type="ordered locus">Closa_3136</name>
</gene>
<accession>D9R814</accession>
<dbReference type="SUPFAM" id="SSF55729">
    <property type="entry name" value="Acyl-CoA N-acyltransferases (Nat)"/>
    <property type="match status" value="1"/>
</dbReference>
<evidence type="ECO:0000259" key="1">
    <source>
        <dbReference type="PROSITE" id="PS51186"/>
    </source>
</evidence>
<dbReference type="CDD" id="cd04301">
    <property type="entry name" value="NAT_SF"/>
    <property type="match status" value="1"/>
</dbReference>
<dbReference type="AlphaFoldDB" id="D9R814"/>
<sequence length="140" mass="16086">MIYKENILQYDDYYRLRKSVDWNNFSKEQTISALKRSLYDIVAIDNKTVVGMGRLIGDGLYYTIVDIVVMPEYQSKGIGSELIKRILDYVDSQTPLCGRASIQLIADKGKESFYEKMGFKKIPHENCGSGMRKVIRKGEI</sequence>
<dbReference type="STRING" id="610130.Closa_3136"/>
<dbReference type="Gene3D" id="3.40.630.30">
    <property type="match status" value="1"/>
</dbReference>
<dbReference type="GO" id="GO:0016747">
    <property type="term" value="F:acyltransferase activity, transferring groups other than amino-acyl groups"/>
    <property type="evidence" value="ECO:0007669"/>
    <property type="project" value="InterPro"/>
</dbReference>
<dbReference type="Proteomes" id="UP000001662">
    <property type="component" value="Chromosome"/>
</dbReference>
<dbReference type="PROSITE" id="PS51186">
    <property type="entry name" value="GNAT"/>
    <property type="match status" value="1"/>
</dbReference>
<dbReference type="KEGG" id="csh:Closa_3136"/>
<dbReference type="InterPro" id="IPR016181">
    <property type="entry name" value="Acyl_CoA_acyltransferase"/>
</dbReference>
<reference evidence="2" key="1">
    <citation type="submission" date="2010-07" db="EMBL/GenBank/DDBJ databases">
        <title>Complete sequence of Clostridium saccharolyticum WM1.</title>
        <authorList>
            <consortium name="US DOE Joint Genome Institute"/>
            <person name="Lucas S."/>
            <person name="Copeland A."/>
            <person name="Lapidus A."/>
            <person name="Cheng J.-F."/>
            <person name="Bruce D."/>
            <person name="Goodwin L."/>
            <person name="Pitluck S."/>
            <person name="Chertkov O."/>
            <person name="Detter J.C."/>
            <person name="Han C."/>
            <person name="Tapia R."/>
            <person name="Land M."/>
            <person name="Hauser L."/>
            <person name="Chang Y.-J."/>
            <person name="Jeffries C."/>
            <person name="Kyrpides N."/>
            <person name="Ivanova N."/>
            <person name="Mikhailova N."/>
            <person name="Mouttaki H."/>
            <person name="Lin L."/>
            <person name="Zhou J."/>
            <person name="Hemme C.L."/>
            <person name="Woyke T."/>
        </authorList>
    </citation>
    <scope>NUCLEOTIDE SEQUENCE [LARGE SCALE GENOMIC DNA]</scope>
    <source>
        <strain evidence="2">WM1</strain>
    </source>
</reference>
<evidence type="ECO:0000313" key="3">
    <source>
        <dbReference type="Proteomes" id="UP000001662"/>
    </source>
</evidence>
<dbReference type="eggNOG" id="COG0454">
    <property type="taxonomic scope" value="Bacteria"/>
</dbReference>
<dbReference type="PANTHER" id="PTHR43233:SF1">
    <property type="entry name" value="FAMILY N-ACETYLTRANSFERASE, PUTATIVE (AFU_ORTHOLOGUE AFUA_6G03350)-RELATED"/>
    <property type="match status" value="1"/>
</dbReference>
<dbReference type="PANTHER" id="PTHR43233">
    <property type="entry name" value="FAMILY N-ACETYLTRANSFERASE, PUTATIVE (AFU_ORTHOLOGUE AFUA_6G03350)-RELATED"/>
    <property type="match status" value="1"/>
</dbReference>
<protein>
    <submittedName>
        <fullName evidence="2">GCN5-related N-acetyltransferase</fullName>
    </submittedName>
</protein>
<dbReference type="InterPro" id="IPR000182">
    <property type="entry name" value="GNAT_dom"/>
</dbReference>
<proteinExistence type="predicted"/>
<dbReference type="HOGENOM" id="CLU_086503_7_1_9"/>
<name>D9R814_LACSW</name>
<dbReference type="InterPro" id="IPR053144">
    <property type="entry name" value="Acetyltransferase_Butenolide"/>
</dbReference>
<dbReference type="PaxDb" id="610130-Closa_3136"/>
<evidence type="ECO:0000313" key="2">
    <source>
        <dbReference type="EMBL" id="ADL05668.1"/>
    </source>
</evidence>
<organism evidence="2 3">
    <name type="scientific">Lacrimispora saccharolytica (strain ATCC 35040 / DSM 2544 / NRCC 2533 / WM1)</name>
    <name type="common">Clostridium saccharolyticum</name>
    <dbReference type="NCBI Taxonomy" id="610130"/>
    <lineage>
        <taxon>Bacteria</taxon>
        <taxon>Bacillati</taxon>
        <taxon>Bacillota</taxon>
        <taxon>Clostridia</taxon>
        <taxon>Lachnospirales</taxon>
        <taxon>Lachnospiraceae</taxon>
        <taxon>Lacrimispora</taxon>
    </lineage>
</organism>
<dbReference type="Pfam" id="PF13673">
    <property type="entry name" value="Acetyltransf_10"/>
    <property type="match status" value="1"/>
</dbReference>
<dbReference type="EMBL" id="CP002109">
    <property type="protein sequence ID" value="ADL05668.1"/>
    <property type="molecule type" value="Genomic_DNA"/>
</dbReference>
<keyword evidence="3" id="KW-1185">Reference proteome</keyword>